<keyword evidence="2" id="KW-1185">Reference proteome</keyword>
<sequence length="140" mass="15572">MTQTRLQLDHAAALATFDDFLCIMDDQLEALEDEAEVLGITLTRSMDGLPQLEQLALQLLAQHGREAIGALSVYLGRYLGEITCICHGGRWVLPLDDPRDIHFNQPVINGLCPVPDVHLAPINLVRAFLPRNAREAPPRR</sequence>
<name>A0A1W1X8L9_9NEIS</name>
<proteinExistence type="predicted"/>
<accession>A0A1W1X8L9</accession>
<dbReference type="RefSeq" id="WP_084089299.1">
    <property type="nucleotide sequence ID" value="NZ_FWXD01000004.1"/>
</dbReference>
<protein>
    <submittedName>
        <fullName evidence="1">Uncharacterized protein</fullName>
    </submittedName>
</protein>
<evidence type="ECO:0000313" key="1">
    <source>
        <dbReference type="EMBL" id="SMC20167.1"/>
    </source>
</evidence>
<evidence type="ECO:0000313" key="2">
    <source>
        <dbReference type="Proteomes" id="UP000192761"/>
    </source>
</evidence>
<gene>
    <name evidence="1" type="ORF">SAMN02745857_00843</name>
</gene>
<dbReference type="OrthoDB" id="8779193at2"/>
<organism evidence="1 2">
    <name type="scientific">Andreprevotia lacus DSM 23236</name>
    <dbReference type="NCBI Taxonomy" id="1121001"/>
    <lineage>
        <taxon>Bacteria</taxon>
        <taxon>Pseudomonadati</taxon>
        <taxon>Pseudomonadota</taxon>
        <taxon>Betaproteobacteria</taxon>
        <taxon>Neisseriales</taxon>
        <taxon>Chitinibacteraceae</taxon>
        <taxon>Andreprevotia</taxon>
    </lineage>
</organism>
<dbReference type="EMBL" id="FWXD01000004">
    <property type="protein sequence ID" value="SMC20167.1"/>
    <property type="molecule type" value="Genomic_DNA"/>
</dbReference>
<dbReference type="AlphaFoldDB" id="A0A1W1X8L9"/>
<dbReference type="Proteomes" id="UP000192761">
    <property type="component" value="Unassembled WGS sequence"/>
</dbReference>
<reference evidence="1 2" key="1">
    <citation type="submission" date="2017-04" db="EMBL/GenBank/DDBJ databases">
        <authorList>
            <person name="Afonso C.L."/>
            <person name="Miller P.J."/>
            <person name="Scott M.A."/>
            <person name="Spackman E."/>
            <person name="Goraichik I."/>
            <person name="Dimitrov K.M."/>
            <person name="Suarez D.L."/>
            <person name="Swayne D.E."/>
        </authorList>
    </citation>
    <scope>NUCLEOTIDE SEQUENCE [LARGE SCALE GENOMIC DNA]</scope>
    <source>
        <strain evidence="1 2">DSM 23236</strain>
    </source>
</reference>